<evidence type="ECO:0000256" key="10">
    <source>
        <dbReference type="SAM" id="MobiDB-lite"/>
    </source>
</evidence>
<dbReference type="PANTHER" id="PTHR21581:SF6">
    <property type="entry name" value="TRAFFICKING PROTEIN PARTICLE COMPLEX SUBUNIT 12"/>
    <property type="match status" value="1"/>
</dbReference>
<dbReference type="PANTHER" id="PTHR21581">
    <property type="entry name" value="D-ALANYL-D-ALANINE CARBOXYPEPTIDASE"/>
    <property type="match status" value="1"/>
</dbReference>
<evidence type="ECO:0000256" key="7">
    <source>
        <dbReference type="PIRSR" id="PIRSR618044-1"/>
    </source>
</evidence>
<sequence>MNNSPASPGRNAAHRRRKDPQPGRVRARSRAAAWCAAIAAASSLWCAAPQAAFGDVRQSDEVLSRSVAERGLEDASCPDIEAENALVVSPDGTVYFARDAHEPVKIASITKVMTAIVALENAPLDTPVVVDDEAATVGESSAGLREGDSMDLETALYALMVPSGNDAAIAIAKTVGALLPGFDGTNAQALFVAAMNAKAAELGCEDTVYTNPHGLDAGLFESDSRSTAVDVGVVVSYAMENETFRNVVDAGDTAIEVVSADGAPRTLSLVSTDELIGVYEGICGVKTGTTEAAGYCFAGAVSREKGEFYSVVLGSPDSDTRFADTEALFDWTYENIVRHRLINTNEHVELDGETVPLVARVAHTQWPDCTVDATVADPELSAEVFALEGDIEQEVSYLDLQGDIAQGDVVGEIVFTQAGERIASSDLIAAESQAAPDFFQRIGVWLDRFVRGMQGQAEVASSTCLNTPLALSDK</sequence>
<dbReference type="PRINTS" id="PR00725">
    <property type="entry name" value="DADACBPTASE1"/>
</dbReference>
<evidence type="ECO:0000256" key="3">
    <source>
        <dbReference type="ARBA" id="ARBA00022801"/>
    </source>
</evidence>
<evidence type="ECO:0000256" key="4">
    <source>
        <dbReference type="ARBA" id="ARBA00022960"/>
    </source>
</evidence>
<dbReference type="SUPFAM" id="SSF56601">
    <property type="entry name" value="beta-lactamase/transpeptidase-like"/>
    <property type="match status" value="1"/>
</dbReference>
<dbReference type="GO" id="GO:0008360">
    <property type="term" value="P:regulation of cell shape"/>
    <property type="evidence" value="ECO:0007669"/>
    <property type="project" value="UniProtKB-KW"/>
</dbReference>
<dbReference type="GO" id="GO:0006508">
    <property type="term" value="P:proteolysis"/>
    <property type="evidence" value="ECO:0007669"/>
    <property type="project" value="InterPro"/>
</dbReference>
<comment type="caution">
    <text evidence="12">The sequence shown here is derived from an EMBL/GenBank/DDBJ whole genome shotgun (WGS) entry which is preliminary data.</text>
</comment>
<reference evidence="12" key="1">
    <citation type="submission" date="2021-02" db="EMBL/GenBank/DDBJ databases">
        <title>Infant gut strain persistence is associated with maternal origin, phylogeny, and functional potential including surface adhesion and iron acquisition.</title>
        <authorList>
            <person name="Lou Y.C."/>
        </authorList>
    </citation>
    <scope>NUCLEOTIDE SEQUENCE</scope>
    <source>
        <strain evidence="12">L2_039_000G1_dasL2_039_000G1_concoct_11</strain>
    </source>
</reference>
<proteinExistence type="inferred from homology"/>
<keyword evidence="12" id="KW-0121">Carboxypeptidase</keyword>
<dbReference type="AlphaFoldDB" id="A0A943YYJ9"/>
<protein>
    <submittedName>
        <fullName evidence="12">D-alanyl-D-alanine carboxypeptidase</fullName>
    </submittedName>
</protein>
<accession>A0A943YYJ9</accession>
<dbReference type="InterPro" id="IPR001967">
    <property type="entry name" value="Peptidase_S11_N"/>
</dbReference>
<evidence type="ECO:0000256" key="1">
    <source>
        <dbReference type="ARBA" id="ARBA00007164"/>
    </source>
</evidence>
<feature type="active site" description="Acyl-ester intermediate" evidence="7">
    <location>
        <position position="108"/>
    </location>
</feature>
<keyword evidence="12" id="KW-0645">Protease</keyword>
<evidence type="ECO:0000313" key="12">
    <source>
        <dbReference type="EMBL" id="MBS6941118.1"/>
    </source>
</evidence>
<dbReference type="GO" id="GO:0071555">
    <property type="term" value="P:cell wall organization"/>
    <property type="evidence" value="ECO:0007669"/>
    <property type="project" value="UniProtKB-KW"/>
</dbReference>
<evidence type="ECO:0000256" key="6">
    <source>
        <dbReference type="ARBA" id="ARBA00023316"/>
    </source>
</evidence>
<feature type="active site" description="Proton acceptor" evidence="7">
    <location>
        <position position="111"/>
    </location>
</feature>
<gene>
    <name evidence="12" type="ORF">KH142_06525</name>
</gene>
<dbReference type="GO" id="GO:0009002">
    <property type="term" value="F:serine-type D-Ala-D-Ala carboxypeptidase activity"/>
    <property type="evidence" value="ECO:0007669"/>
    <property type="project" value="InterPro"/>
</dbReference>
<dbReference type="InterPro" id="IPR018044">
    <property type="entry name" value="Peptidase_S11"/>
</dbReference>
<evidence type="ECO:0000256" key="5">
    <source>
        <dbReference type="ARBA" id="ARBA00022984"/>
    </source>
</evidence>
<feature type="region of interest" description="Disordered" evidence="10">
    <location>
        <begin position="1"/>
        <end position="26"/>
    </location>
</feature>
<dbReference type="Proteomes" id="UP000727506">
    <property type="component" value="Unassembled WGS sequence"/>
</dbReference>
<dbReference type="Gene3D" id="3.40.710.10">
    <property type="entry name" value="DD-peptidase/beta-lactamase superfamily"/>
    <property type="match status" value="1"/>
</dbReference>
<keyword evidence="5" id="KW-0573">Peptidoglycan synthesis</keyword>
<evidence type="ECO:0000256" key="9">
    <source>
        <dbReference type="RuleBase" id="RU004016"/>
    </source>
</evidence>
<name>A0A943YYJ9_9ACTN</name>
<comment type="similarity">
    <text evidence="1 9">Belongs to the peptidase S11 family.</text>
</comment>
<feature type="domain" description="Peptidase S11 D-alanyl-D-alanine carboxypeptidase A N-terminal" evidence="11">
    <location>
        <begin position="75"/>
        <end position="315"/>
    </location>
</feature>
<evidence type="ECO:0000256" key="2">
    <source>
        <dbReference type="ARBA" id="ARBA00022729"/>
    </source>
</evidence>
<evidence type="ECO:0000256" key="8">
    <source>
        <dbReference type="PIRSR" id="PIRSR618044-2"/>
    </source>
</evidence>
<organism evidence="12 13">
    <name type="scientific">Slackia piriformis</name>
    <dbReference type="NCBI Taxonomy" id="626934"/>
    <lineage>
        <taxon>Bacteria</taxon>
        <taxon>Bacillati</taxon>
        <taxon>Actinomycetota</taxon>
        <taxon>Coriobacteriia</taxon>
        <taxon>Eggerthellales</taxon>
        <taxon>Eggerthellaceae</taxon>
        <taxon>Slackia</taxon>
    </lineage>
</organism>
<feature type="binding site" evidence="8">
    <location>
        <position position="286"/>
    </location>
    <ligand>
        <name>substrate</name>
    </ligand>
</feature>
<keyword evidence="2" id="KW-0732">Signal</keyword>
<keyword evidence="3" id="KW-0378">Hydrolase</keyword>
<keyword evidence="4" id="KW-0133">Cell shape</keyword>
<dbReference type="InterPro" id="IPR012338">
    <property type="entry name" value="Beta-lactam/transpept-like"/>
</dbReference>
<evidence type="ECO:0000313" key="13">
    <source>
        <dbReference type="Proteomes" id="UP000727506"/>
    </source>
</evidence>
<dbReference type="EMBL" id="JAGZSV010000117">
    <property type="protein sequence ID" value="MBS6941118.1"/>
    <property type="molecule type" value="Genomic_DNA"/>
</dbReference>
<dbReference type="GO" id="GO:0009252">
    <property type="term" value="P:peptidoglycan biosynthetic process"/>
    <property type="evidence" value="ECO:0007669"/>
    <property type="project" value="UniProtKB-KW"/>
</dbReference>
<keyword evidence="6" id="KW-0961">Cell wall biogenesis/degradation</keyword>
<feature type="active site" evidence="7">
    <location>
        <position position="163"/>
    </location>
</feature>
<evidence type="ECO:0000259" key="11">
    <source>
        <dbReference type="Pfam" id="PF00768"/>
    </source>
</evidence>
<dbReference type="Pfam" id="PF00768">
    <property type="entry name" value="Peptidase_S11"/>
    <property type="match status" value="1"/>
</dbReference>